<dbReference type="Pfam" id="PF13424">
    <property type="entry name" value="TPR_12"/>
    <property type="match status" value="1"/>
</dbReference>
<dbReference type="Gene3D" id="1.25.40.10">
    <property type="entry name" value="Tetratricopeptide repeat domain"/>
    <property type="match status" value="2"/>
</dbReference>
<dbReference type="EMBL" id="AP014800">
    <property type="protein sequence ID" value="BAQ68769.1"/>
    <property type="molecule type" value="Genomic_DNA"/>
</dbReference>
<evidence type="ECO:0000313" key="2">
    <source>
        <dbReference type="EMBL" id="BAQ68769.1"/>
    </source>
</evidence>
<organism evidence="2 3">
    <name type="scientific">Rhodovulum sulfidophilum</name>
    <name type="common">Rhodobacter sulfidophilus</name>
    <dbReference type="NCBI Taxonomy" id="35806"/>
    <lineage>
        <taxon>Bacteria</taxon>
        <taxon>Pseudomonadati</taxon>
        <taxon>Pseudomonadota</taxon>
        <taxon>Alphaproteobacteria</taxon>
        <taxon>Rhodobacterales</taxon>
        <taxon>Paracoccaceae</taxon>
        <taxon>Rhodovulum</taxon>
    </lineage>
</organism>
<dbReference type="SMART" id="SM00028">
    <property type="entry name" value="TPR"/>
    <property type="match status" value="5"/>
</dbReference>
<dbReference type="AlphaFoldDB" id="A0A0D6B242"/>
<proteinExistence type="predicted"/>
<sequence length="752" mass="80727">MNTRGALLTWDISRLAEPARALATFAGANELVGLLSKGVVEQSHLNRLVSDHLLRDPRLAPPVDLMGAGRLLPRYQAVPFLLREAEERDFLDWCRDSSKKLAIRLVTGGSGRGKTRLMIELVGKLRDGALVAPGLTRSNWVAGFLATDLLERLGGMHPRYEVPFGARGDLFIVLDYAENKRREVTALLKAALAAHDAGRGDRVRIVLIARHNAEVFQDLMRQESEFAGRGLIQMHVDPLAPVPEPQNFYAAACEAFSVADDARAYPDKINADFGLLSIAAMLAATTGDAPPSNQTAILEDALSHERRYWIAAARAKGLPEALDEAVLEGIAAVTLFGLQGAIPDITAAAELLAALPRLADQDMNTRLKIAKIAAELYPHPAGHVEGVALDLLGDQAATSILTARLEAVTGLRSEQVTDAQLVSAFTRAGWMAARDGDTVRPLLGALCDRFGERALRAIFDVAPNVGHQLGDLAADWALASKEFTVSADLVFGLPERTVALRKLAAVLTRKALEASSGATTEMRAALTNDLAYRLSAIGQREAALEATHEALALYRDLAEARPETFTPDLAGSLNNLANGLSDLGQREAALETAQEAVAICRDLAEARPEAFTPNLAMSLNNLANILSDLGQHEAALEAAQEAVALYRDLAEARPEAFTPDLAISLNNLANRLSNLGQREAALETAQEAVAIRRDLAEARPEAFTPDLAISLNNLANRLSNLGQREAALEAAQEAVAIRATSPRPGRRPSPRT</sequence>
<accession>A0A0D6B242</accession>
<dbReference type="PANTHER" id="PTHR19959">
    <property type="entry name" value="KINESIN LIGHT CHAIN"/>
    <property type="match status" value="1"/>
</dbReference>
<keyword evidence="1" id="KW-0175">Coiled coil</keyword>
<dbReference type="KEGG" id="rsu:NHU_01612"/>
<evidence type="ECO:0008006" key="4">
    <source>
        <dbReference type="Google" id="ProtNLM"/>
    </source>
</evidence>
<dbReference type="SUPFAM" id="SSF48452">
    <property type="entry name" value="TPR-like"/>
    <property type="match status" value="2"/>
</dbReference>
<reference evidence="2 3" key="1">
    <citation type="submission" date="2015-02" db="EMBL/GenBank/DDBJ databases">
        <title>Genome sequene of Rhodovulum sulfidophilum DSM 2351.</title>
        <authorList>
            <person name="Nagao N."/>
        </authorList>
    </citation>
    <scope>NUCLEOTIDE SEQUENCE [LARGE SCALE GENOMIC DNA]</scope>
    <source>
        <strain evidence="2 3">DSM 2351</strain>
    </source>
</reference>
<evidence type="ECO:0000313" key="3">
    <source>
        <dbReference type="Proteomes" id="UP000064912"/>
    </source>
</evidence>
<evidence type="ECO:0000256" key="1">
    <source>
        <dbReference type="SAM" id="Coils"/>
    </source>
</evidence>
<feature type="coiled-coil region" evidence="1">
    <location>
        <begin position="622"/>
        <end position="685"/>
    </location>
</feature>
<gene>
    <name evidence="2" type="ORF">NHU_01612</name>
</gene>
<dbReference type="Proteomes" id="UP000064912">
    <property type="component" value="Chromosome"/>
</dbReference>
<dbReference type="Pfam" id="PF13374">
    <property type="entry name" value="TPR_10"/>
    <property type="match status" value="2"/>
</dbReference>
<name>A0A0D6B242_RHOSU</name>
<dbReference type="PANTHER" id="PTHR19959:SF119">
    <property type="entry name" value="FUNGAL LIPASE-LIKE DOMAIN-CONTAINING PROTEIN"/>
    <property type="match status" value="1"/>
</dbReference>
<dbReference type="InterPro" id="IPR019734">
    <property type="entry name" value="TPR_rpt"/>
</dbReference>
<protein>
    <recommendedName>
        <fullName evidence="4">Tetratricopeptide repeat protein</fullName>
    </recommendedName>
</protein>
<dbReference type="PATRIC" id="fig|35806.4.peg.1667"/>
<dbReference type="InterPro" id="IPR011990">
    <property type="entry name" value="TPR-like_helical_dom_sf"/>
</dbReference>